<dbReference type="RefSeq" id="WP_086698294.1">
    <property type="nucleotide sequence ID" value="NZ_JAKKZF010000111.1"/>
</dbReference>
<gene>
    <name evidence="1" type="ORF">L0F81_25030</name>
</gene>
<organism evidence="1 2">
    <name type="scientific">Streptomyces tricolor</name>
    <dbReference type="NCBI Taxonomy" id="68277"/>
    <lineage>
        <taxon>Bacteria</taxon>
        <taxon>Bacillati</taxon>
        <taxon>Actinomycetota</taxon>
        <taxon>Actinomycetes</taxon>
        <taxon>Kitasatosporales</taxon>
        <taxon>Streptomycetaceae</taxon>
        <taxon>Streptomyces</taxon>
        <taxon>Streptomyces violaceoruber group</taxon>
    </lineage>
</organism>
<dbReference type="Proteomes" id="UP001299012">
    <property type="component" value="Unassembled WGS sequence"/>
</dbReference>
<protein>
    <submittedName>
        <fullName evidence="1">Uncharacterized protein</fullName>
    </submittedName>
</protein>
<keyword evidence="2" id="KW-1185">Reference proteome</keyword>
<name>A0ABS9JLR6_9ACTN</name>
<proteinExistence type="predicted"/>
<dbReference type="EMBL" id="JAKKZF010000111">
    <property type="protein sequence ID" value="MCG0066507.1"/>
    <property type="molecule type" value="Genomic_DNA"/>
</dbReference>
<sequence>MTSTPPLDLGAIQARADAATPGPWGVYQYGGDSLIEIAADLEDTGTGYSARRTIARFDEEPLDNDPGHREWTAEEDWAQVQADAAYIAAMPPEVTKALVAEVRRLRDKAREYGELAARRESELIALRAELATARNPHTPRLCKCGHSHRAHTAPAPHSCFAFGKTCPCKAYRQLPHDEAVAQLERNRQAAAERAAVLPPSGA</sequence>
<comment type="caution">
    <text evidence="1">The sequence shown here is derived from an EMBL/GenBank/DDBJ whole genome shotgun (WGS) entry which is preliminary data.</text>
</comment>
<accession>A0ABS9JLR6</accession>
<evidence type="ECO:0000313" key="2">
    <source>
        <dbReference type="Proteomes" id="UP001299012"/>
    </source>
</evidence>
<reference evidence="1 2" key="1">
    <citation type="submission" date="2022-01" db="EMBL/GenBank/DDBJ databases">
        <title>Draft Genome Sequences of Seven Type Strains of the Genus Streptomyces.</title>
        <authorList>
            <person name="Aziz S."/>
            <person name="Coretto E."/>
            <person name="Chronakova A."/>
            <person name="Sproer C."/>
            <person name="Huber K."/>
            <person name="Nouioui I."/>
            <person name="Gross H."/>
        </authorList>
    </citation>
    <scope>NUCLEOTIDE SEQUENCE [LARGE SCALE GENOMIC DNA]</scope>
    <source>
        <strain evidence="1 2">DSM 41685</strain>
    </source>
</reference>
<evidence type="ECO:0000313" key="1">
    <source>
        <dbReference type="EMBL" id="MCG0066507.1"/>
    </source>
</evidence>